<organism evidence="3 4">
    <name type="scientific">Hwanghaeella grinnelliae</name>
    <dbReference type="NCBI Taxonomy" id="2500179"/>
    <lineage>
        <taxon>Bacteria</taxon>
        <taxon>Pseudomonadati</taxon>
        <taxon>Pseudomonadota</taxon>
        <taxon>Alphaproteobacteria</taxon>
        <taxon>Rhodospirillales</taxon>
        <taxon>Rhodospirillaceae</taxon>
        <taxon>Hwanghaeella</taxon>
    </lineage>
</organism>
<sequence length="70" mass="7758">MIQNVGKIDRILRLVLGLVLIVVPFVTELAIWQTAGFKYGAVAVGVVFIATSIFRFCPLYRLVGMNTCKL</sequence>
<dbReference type="AlphaFoldDB" id="A0A3S3URM7"/>
<dbReference type="InterPro" id="IPR021309">
    <property type="entry name" value="YgaP-like_TM"/>
</dbReference>
<gene>
    <name evidence="3" type="ORF">EOI86_06820</name>
</gene>
<dbReference type="Proteomes" id="UP000287447">
    <property type="component" value="Unassembled WGS sequence"/>
</dbReference>
<dbReference type="EMBL" id="SADE01000001">
    <property type="protein sequence ID" value="RVU38970.1"/>
    <property type="molecule type" value="Genomic_DNA"/>
</dbReference>
<dbReference type="RefSeq" id="WP_127764342.1">
    <property type="nucleotide sequence ID" value="NZ_SADE01000001.1"/>
</dbReference>
<evidence type="ECO:0000313" key="4">
    <source>
        <dbReference type="Proteomes" id="UP000287447"/>
    </source>
</evidence>
<feature type="domain" description="Inner membrane protein YgaP-like transmembrane" evidence="2">
    <location>
        <begin position="1"/>
        <end position="69"/>
    </location>
</feature>
<name>A0A3S3URM7_9PROT</name>
<keyword evidence="1" id="KW-0812">Transmembrane</keyword>
<dbReference type="Pfam" id="PF11127">
    <property type="entry name" value="YgaP-like_TM"/>
    <property type="match status" value="1"/>
</dbReference>
<feature type="transmembrane region" description="Helical" evidence="1">
    <location>
        <begin position="12"/>
        <end position="33"/>
    </location>
</feature>
<keyword evidence="4" id="KW-1185">Reference proteome</keyword>
<evidence type="ECO:0000313" key="3">
    <source>
        <dbReference type="EMBL" id="RVU38970.1"/>
    </source>
</evidence>
<protein>
    <submittedName>
        <fullName evidence="3">DUF2892 domain-containing protein</fullName>
    </submittedName>
</protein>
<comment type="caution">
    <text evidence="3">The sequence shown here is derived from an EMBL/GenBank/DDBJ whole genome shotgun (WGS) entry which is preliminary data.</text>
</comment>
<reference evidence="4" key="1">
    <citation type="submission" date="2019-01" db="EMBL/GenBank/DDBJ databases">
        <title>Gri0909 isolated from a small marine red alga.</title>
        <authorList>
            <person name="Kim J."/>
            <person name="Jeong S.E."/>
            <person name="Jeon C.O."/>
        </authorList>
    </citation>
    <scope>NUCLEOTIDE SEQUENCE [LARGE SCALE GENOMIC DNA]</scope>
    <source>
        <strain evidence="4">Gri0909</strain>
    </source>
</reference>
<keyword evidence="1" id="KW-0472">Membrane</keyword>
<dbReference type="OrthoDB" id="9804804at2"/>
<evidence type="ECO:0000259" key="2">
    <source>
        <dbReference type="Pfam" id="PF11127"/>
    </source>
</evidence>
<proteinExistence type="predicted"/>
<keyword evidence="1" id="KW-1133">Transmembrane helix</keyword>
<evidence type="ECO:0000256" key="1">
    <source>
        <dbReference type="SAM" id="Phobius"/>
    </source>
</evidence>
<feature type="transmembrane region" description="Helical" evidence="1">
    <location>
        <begin position="39"/>
        <end position="57"/>
    </location>
</feature>
<accession>A0A3S3URM7</accession>